<dbReference type="Pfam" id="PF00499">
    <property type="entry name" value="Oxidored_q3"/>
    <property type="match status" value="1"/>
</dbReference>
<comment type="similarity">
    <text evidence="1 2">Belongs to the complex I subunit 6 family.</text>
</comment>
<keyword evidence="4" id="KW-1185">Reference proteome</keyword>
<dbReference type="Proteomes" id="UP000186609">
    <property type="component" value="Chromosome"/>
</dbReference>
<comment type="catalytic activity">
    <reaction evidence="2">
        <text>a quinone + NADH + 5 H(+)(in) = a quinol + NAD(+) + 4 H(+)(out)</text>
        <dbReference type="Rhea" id="RHEA:57888"/>
        <dbReference type="ChEBI" id="CHEBI:15378"/>
        <dbReference type="ChEBI" id="CHEBI:24646"/>
        <dbReference type="ChEBI" id="CHEBI:57540"/>
        <dbReference type="ChEBI" id="CHEBI:57945"/>
        <dbReference type="ChEBI" id="CHEBI:132124"/>
    </reaction>
</comment>
<dbReference type="STRING" id="1842727.RD110_17260"/>
<feature type="transmembrane region" description="Helical" evidence="2">
    <location>
        <begin position="146"/>
        <end position="169"/>
    </location>
</feature>
<dbReference type="NCBIfam" id="NF005164">
    <property type="entry name" value="PRK06638.1-4"/>
    <property type="match status" value="1"/>
</dbReference>
<keyword evidence="2" id="KW-0812">Transmembrane</keyword>
<dbReference type="InterPro" id="IPR042106">
    <property type="entry name" value="Nuo/plastoQ_OxRdtase_6_NuoJ"/>
</dbReference>
<dbReference type="KEGG" id="rhy:RD110_17260"/>
<dbReference type="EMBL" id="CP019236">
    <property type="protein sequence ID" value="APW38735.1"/>
    <property type="molecule type" value="Genomic_DNA"/>
</dbReference>
<dbReference type="PANTHER" id="PTHR33269:SF17">
    <property type="entry name" value="NADH-UBIQUINONE OXIDOREDUCTASE CHAIN 6"/>
    <property type="match status" value="1"/>
</dbReference>
<reference evidence="3 4" key="1">
    <citation type="submission" date="2017-01" db="EMBL/GenBank/DDBJ databases">
        <authorList>
            <person name="Mah S.A."/>
            <person name="Swanson W.J."/>
            <person name="Moy G.W."/>
            <person name="Vacquier V.D."/>
        </authorList>
    </citation>
    <scope>NUCLEOTIDE SEQUENCE [LARGE SCALE GENOMIC DNA]</scope>
    <source>
        <strain evidence="3 4">DCY110</strain>
    </source>
</reference>
<evidence type="ECO:0000313" key="4">
    <source>
        <dbReference type="Proteomes" id="UP000186609"/>
    </source>
</evidence>
<keyword evidence="2" id="KW-1133">Transmembrane helix</keyword>
<feature type="transmembrane region" description="Helical" evidence="2">
    <location>
        <begin position="55"/>
        <end position="79"/>
    </location>
</feature>
<dbReference type="GO" id="GO:0048038">
    <property type="term" value="F:quinone binding"/>
    <property type="evidence" value="ECO:0007669"/>
    <property type="project" value="UniProtKB-UniRule"/>
</dbReference>
<name>A0A1P8JYB9_9BURK</name>
<dbReference type="GO" id="GO:0008137">
    <property type="term" value="F:NADH dehydrogenase (ubiquinone) activity"/>
    <property type="evidence" value="ECO:0007669"/>
    <property type="project" value="UniProtKB-UniRule"/>
</dbReference>
<evidence type="ECO:0000313" key="3">
    <source>
        <dbReference type="EMBL" id="APW38735.1"/>
    </source>
</evidence>
<feature type="transmembrane region" description="Helical" evidence="2">
    <location>
        <begin position="91"/>
        <end position="111"/>
    </location>
</feature>
<dbReference type="PANTHER" id="PTHR33269">
    <property type="entry name" value="NADH-UBIQUINONE OXIDOREDUCTASE CHAIN 6"/>
    <property type="match status" value="1"/>
</dbReference>
<gene>
    <name evidence="3" type="ORF">RD110_17260</name>
</gene>
<protein>
    <recommendedName>
        <fullName evidence="2">NADH-quinone oxidoreductase subunit J</fullName>
        <ecNumber evidence="2">7.1.1.-</ecNumber>
    </recommendedName>
</protein>
<keyword evidence="2" id="KW-0472">Membrane</keyword>
<comment type="subcellular location">
    <subcellularLocation>
        <location evidence="2">Cell membrane</location>
        <topology evidence="2">Multi-pass membrane protein</topology>
    </subcellularLocation>
</comment>
<keyword evidence="3" id="KW-0830">Ubiquinone</keyword>
<dbReference type="EC" id="7.1.1.-" evidence="2"/>
<comment type="function">
    <text evidence="2">NDH-1 shuttles electrons from NADH, via FMN and iron-sulfur (Fe-S) centers, to quinones in the respiratory chain. Couples the redox reaction to proton translocation (for every two electrons transferred, four hydrogen ions are translocated across the cytoplasmic membrane), and thus conserves the redox energy in a proton gradient.</text>
</comment>
<proteinExistence type="inferred from homology"/>
<organism evidence="3 4">
    <name type="scientific">Rhodoferax koreensis</name>
    <dbReference type="NCBI Taxonomy" id="1842727"/>
    <lineage>
        <taxon>Bacteria</taxon>
        <taxon>Pseudomonadati</taxon>
        <taxon>Pseudomonadota</taxon>
        <taxon>Betaproteobacteria</taxon>
        <taxon>Burkholderiales</taxon>
        <taxon>Comamonadaceae</taxon>
        <taxon>Rhodoferax</taxon>
    </lineage>
</organism>
<dbReference type="GO" id="GO:0005886">
    <property type="term" value="C:plasma membrane"/>
    <property type="evidence" value="ECO:0007669"/>
    <property type="project" value="UniProtKB-SubCell"/>
</dbReference>
<keyword evidence="2" id="KW-1003">Cell membrane</keyword>
<dbReference type="RefSeq" id="WP_076200614.1">
    <property type="nucleotide sequence ID" value="NZ_CP019236.1"/>
</dbReference>
<evidence type="ECO:0000256" key="2">
    <source>
        <dbReference type="RuleBase" id="RU004429"/>
    </source>
</evidence>
<evidence type="ECO:0000256" key="1">
    <source>
        <dbReference type="ARBA" id="ARBA00005698"/>
    </source>
</evidence>
<dbReference type="Gene3D" id="1.20.120.1200">
    <property type="entry name" value="NADH-ubiquinone/plastoquinone oxidoreductase chain 6, subunit NuoJ"/>
    <property type="match status" value="1"/>
</dbReference>
<keyword evidence="2" id="KW-0520">NAD</keyword>
<feature type="transmembrane region" description="Helical" evidence="2">
    <location>
        <begin position="31"/>
        <end position="49"/>
    </location>
</feature>
<accession>A0A1P8JYB9</accession>
<dbReference type="AlphaFoldDB" id="A0A1P8JYB9"/>
<sequence>MDVKTGFFYLFSTVLLFAAFRVITARNPVHAVLYLMLAFSQAAAVWLLLRAEFLAITLVLVYLGAVMVLFLFVVMMLDVDVDSLRRGFWKHFPLAAIIGVVIALEMSYVLMGGFRDAPQAVIATASPVANELSNTKLLGKLLYTEYLFPLEIAAVILLVAMIAAIALTLRQRKDSKFVDASDQVRVKARDRLSVVRLAATQAPVAPQPVAEAAAAVSPTVEKKA</sequence>
<dbReference type="OrthoDB" id="5295927at2"/>
<keyword evidence="2" id="KW-0874">Quinone</keyword>
<feature type="transmembrane region" description="Helical" evidence="2">
    <location>
        <begin position="6"/>
        <end position="24"/>
    </location>
</feature>
<dbReference type="InterPro" id="IPR001457">
    <property type="entry name" value="NADH_UbQ/plastoQ_OxRdtase_su6"/>
</dbReference>